<evidence type="ECO:0000256" key="2">
    <source>
        <dbReference type="ARBA" id="ARBA00022723"/>
    </source>
</evidence>
<comment type="cofactor">
    <cofactor evidence="1">
        <name>Zn(2+)</name>
        <dbReference type="ChEBI" id="CHEBI:29105"/>
    </cofactor>
</comment>
<accession>A0A1L9R4L5</accession>
<evidence type="ECO:0000256" key="4">
    <source>
        <dbReference type="ARBA" id="ARBA00022833"/>
    </source>
</evidence>
<keyword evidence="4" id="KW-0862">Zinc</keyword>
<gene>
    <name evidence="6" type="ORF">ASPWEDRAFT_188248</name>
</gene>
<evidence type="ECO:0000256" key="3">
    <source>
        <dbReference type="ARBA" id="ARBA00022801"/>
    </source>
</evidence>
<dbReference type="EMBL" id="KV878218">
    <property type="protein sequence ID" value="OJJ29823.1"/>
    <property type="molecule type" value="Genomic_DNA"/>
</dbReference>
<keyword evidence="7" id="KW-1185">Reference proteome</keyword>
<evidence type="ECO:0000313" key="7">
    <source>
        <dbReference type="Proteomes" id="UP000184383"/>
    </source>
</evidence>
<keyword evidence="3" id="KW-0378">Hydrolase</keyword>
<protein>
    <recommendedName>
        <fullName evidence="5">DAPG hydrolase PhiG domain-containing protein</fullName>
    </recommendedName>
</protein>
<feature type="domain" description="DAPG hydrolase PhiG" evidence="5">
    <location>
        <begin position="23"/>
        <end position="228"/>
    </location>
</feature>
<dbReference type="OrthoDB" id="3335931at2759"/>
<name>A0A1L9R4L5_ASPWE</name>
<evidence type="ECO:0000259" key="5">
    <source>
        <dbReference type="Pfam" id="PF18089"/>
    </source>
</evidence>
<dbReference type="AlphaFoldDB" id="A0A1L9R4L5"/>
<dbReference type="Proteomes" id="UP000184383">
    <property type="component" value="Unassembled WGS sequence"/>
</dbReference>
<dbReference type="RefSeq" id="XP_040683500.1">
    <property type="nucleotide sequence ID" value="XM_040832213.1"/>
</dbReference>
<evidence type="ECO:0000256" key="1">
    <source>
        <dbReference type="ARBA" id="ARBA00001947"/>
    </source>
</evidence>
<organism evidence="6 7">
    <name type="scientific">Aspergillus wentii DTO 134E9</name>
    <dbReference type="NCBI Taxonomy" id="1073089"/>
    <lineage>
        <taxon>Eukaryota</taxon>
        <taxon>Fungi</taxon>
        <taxon>Dikarya</taxon>
        <taxon>Ascomycota</taxon>
        <taxon>Pezizomycotina</taxon>
        <taxon>Eurotiomycetes</taxon>
        <taxon>Eurotiomycetidae</taxon>
        <taxon>Eurotiales</taxon>
        <taxon>Aspergillaceae</taxon>
        <taxon>Aspergillus</taxon>
        <taxon>Aspergillus subgen. Cremei</taxon>
    </lineage>
</organism>
<proteinExistence type="predicted"/>
<dbReference type="Pfam" id="PF18089">
    <property type="entry name" value="DAPG_hydrolase"/>
    <property type="match status" value="1"/>
</dbReference>
<dbReference type="GO" id="GO:0046872">
    <property type="term" value="F:metal ion binding"/>
    <property type="evidence" value="ECO:0007669"/>
    <property type="project" value="UniProtKB-KW"/>
</dbReference>
<reference evidence="7" key="1">
    <citation type="journal article" date="2017" name="Genome Biol.">
        <title>Comparative genomics reveals high biological diversity and specific adaptations in the industrially and medically important fungal genus Aspergillus.</title>
        <authorList>
            <person name="de Vries R.P."/>
            <person name="Riley R."/>
            <person name="Wiebenga A."/>
            <person name="Aguilar-Osorio G."/>
            <person name="Amillis S."/>
            <person name="Uchima C.A."/>
            <person name="Anderluh G."/>
            <person name="Asadollahi M."/>
            <person name="Askin M."/>
            <person name="Barry K."/>
            <person name="Battaglia E."/>
            <person name="Bayram O."/>
            <person name="Benocci T."/>
            <person name="Braus-Stromeyer S.A."/>
            <person name="Caldana C."/>
            <person name="Canovas D."/>
            <person name="Cerqueira G.C."/>
            <person name="Chen F."/>
            <person name="Chen W."/>
            <person name="Choi C."/>
            <person name="Clum A."/>
            <person name="Dos Santos R.A."/>
            <person name="Damasio A.R."/>
            <person name="Diallinas G."/>
            <person name="Emri T."/>
            <person name="Fekete E."/>
            <person name="Flipphi M."/>
            <person name="Freyberg S."/>
            <person name="Gallo A."/>
            <person name="Gournas C."/>
            <person name="Habgood R."/>
            <person name="Hainaut M."/>
            <person name="Harispe M.L."/>
            <person name="Henrissat B."/>
            <person name="Hilden K.S."/>
            <person name="Hope R."/>
            <person name="Hossain A."/>
            <person name="Karabika E."/>
            <person name="Karaffa L."/>
            <person name="Karanyi Z."/>
            <person name="Krasevec N."/>
            <person name="Kuo A."/>
            <person name="Kusch H."/>
            <person name="LaButti K."/>
            <person name="Lagendijk E.L."/>
            <person name="Lapidus A."/>
            <person name="Levasseur A."/>
            <person name="Lindquist E."/>
            <person name="Lipzen A."/>
            <person name="Logrieco A.F."/>
            <person name="MacCabe A."/>
            <person name="Maekelae M.R."/>
            <person name="Malavazi I."/>
            <person name="Melin P."/>
            <person name="Meyer V."/>
            <person name="Mielnichuk N."/>
            <person name="Miskei M."/>
            <person name="Molnar A.P."/>
            <person name="Mule G."/>
            <person name="Ngan C.Y."/>
            <person name="Orejas M."/>
            <person name="Orosz E."/>
            <person name="Ouedraogo J.P."/>
            <person name="Overkamp K.M."/>
            <person name="Park H.-S."/>
            <person name="Perrone G."/>
            <person name="Piumi F."/>
            <person name="Punt P.J."/>
            <person name="Ram A.F."/>
            <person name="Ramon A."/>
            <person name="Rauscher S."/>
            <person name="Record E."/>
            <person name="Riano-Pachon D.M."/>
            <person name="Robert V."/>
            <person name="Roehrig J."/>
            <person name="Ruller R."/>
            <person name="Salamov A."/>
            <person name="Salih N.S."/>
            <person name="Samson R.A."/>
            <person name="Sandor E."/>
            <person name="Sanguinetti M."/>
            <person name="Schuetze T."/>
            <person name="Sepcic K."/>
            <person name="Shelest E."/>
            <person name="Sherlock G."/>
            <person name="Sophianopoulou V."/>
            <person name="Squina F.M."/>
            <person name="Sun H."/>
            <person name="Susca A."/>
            <person name="Todd R.B."/>
            <person name="Tsang A."/>
            <person name="Unkles S.E."/>
            <person name="van de Wiele N."/>
            <person name="van Rossen-Uffink D."/>
            <person name="Oliveira J.V."/>
            <person name="Vesth T.C."/>
            <person name="Visser J."/>
            <person name="Yu J.-H."/>
            <person name="Zhou M."/>
            <person name="Andersen M.R."/>
            <person name="Archer D.B."/>
            <person name="Baker S.E."/>
            <person name="Benoit I."/>
            <person name="Brakhage A.A."/>
            <person name="Braus G.H."/>
            <person name="Fischer R."/>
            <person name="Frisvad J.C."/>
            <person name="Goldman G.H."/>
            <person name="Houbraken J."/>
            <person name="Oakley B."/>
            <person name="Pocsi I."/>
            <person name="Scazzocchio C."/>
            <person name="Seiboth B."/>
            <person name="vanKuyk P.A."/>
            <person name="Wortman J."/>
            <person name="Dyer P.S."/>
            <person name="Grigoriev I.V."/>
        </authorList>
    </citation>
    <scope>NUCLEOTIDE SEQUENCE [LARGE SCALE GENOMIC DNA]</scope>
    <source>
        <strain evidence="7">DTO 134E9</strain>
    </source>
</reference>
<dbReference type="GeneID" id="63748061"/>
<sequence length="231" mass="26282">MAPRIPSMEDYDPTSSSQALLLRDAPFLLKHDYLPLEAGYAVAPDGMHHIAGSTYMRDCTGAMINWWFGWIHNTEQYKLWHPRDHVFSDWEGARNNDSTYIGGHHLVHEYIGTEIAKLKISFLSPSNYFGPDWEDLFKEAGYSTAICGRVGSWNDDNSATYYGHLIHLIKDEPDGCRMRSRFWLGDAEGVTEAEERVKLVPDGMSTALLKHCTEEMAILATRLPAMYKDFS</sequence>
<evidence type="ECO:0000313" key="6">
    <source>
        <dbReference type="EMBL" id="OJJ29823.1"/>
    </source>
</evidence>
<dbReference type="GO" id="GO:0016787">
    <property type="term" value="F:hydrolase activity"/>
    <property type="evidence" value="ECO:0007669"/>
    <property type="project" value="UniProtKB-KW"/>
</dbReference>
<dbReference type="VEuPathDB" id="FungiDB:ASPWEDRAFT_188248"/>
<dbReference type="InterPro" id="IPR041526">
    <property type="entry name" value="DAPG_hydrolase"/>
</dbReference>
<keyword evidence="2" id="KW-0479">Metal-binding</keyword>